<keyword evidence="1" id="KW-0175">Coiled coil</keyword>
<accession>A0ABQ7TAS6</accession>
<dbReference type="EMBL" id="JAIPUX010000521">
    <property type="protein sequence ID" value="KAH0626802.1"/>
    <property type="molecule type" value="Genomic_DNA"/>
</dbReference>
<feature type="region of interest" description="Disordered" evidence="2">
    <location>
        <begin position="756"/>
        <end position="780"/>
    </location>
</feature>
<organism evidence="3 4">
    <name type="scientific">Phrynosoma platyrhinos</name>
    <name type="common">Desert horned lizard</name>
    <dbReference type="NCBI Taxonomy" id="52577"/>
    <lineage>
        <taxon>Eukaryota</taxon>
        <taxon>Metazoa</taxon>
        <taxon>Chordata</taxon>
        <taxon>Craniata</taxon>
        <taxon>Vertebrata</taxon>
        <taxon>Euteleostomi</taxon>
        <taxon>Lepidosauria</taxon>
        <taxon>Squamata</taxon>
        <taxon>Bifurcata</taxon>
        <taxon>Unidentata</taxon>
        <taxon>Episquamata</taxon>
        <taxon>Toxicofera</taxon>
        <taxon>Iguania</taxon>
        <taxon>Phrynosomatidae</taxon>
        <taxon>Phrynosomatinae</taxon>
        <taxon>Phrynosoma</taxon>
    </lineage>
</organism>
<evidence type="ECO:0008006" key="5">
    <source>
        <dbReference type="Google" id="ProtNLM"/>
    </source>
</evidence>
<feature type="region of interest" description="Disordered" evidence="2">
    <location>
        <begin position="916"/>
        <end position="965"/>
    </location>
</feature>
<reference evidence="3 4" key="1">
    <citation type="journal article" date="2022" name="Gigascience">
        <title>A chromosome-level genome assembly and annotation of the desert horned lizard, Phrynosoma platyrhinos, provides insight into chromosomal rearrangements among reptiles.</title>
        <authorList>
            <person name="Koochekian N."/>
            <person name="Ascanio A."/>
            <person name="Farleigh K."/>
            <person name="Card D.C."/>
            <person name="Schield D.R."/>
            <person name="Castoe T.A."/>
            <person name="Jezkova T."/>
        </authorList>
    </citation>
    <scope>NUCLEOTIDE SEQUENCE [LARGE SCALE GENOMIC DNA]</scope>
    <source>
        <strain evidence="3">NK-2021</strain>
    </source>
</reference>
<feature type="compositionally biased region" description="Polar residues" evidence="2">
    <location>
        <begin position="917"/>
        <end position="965"/>
    </location>
</feature>
<dbReference type="PANTHER" id="PTHR22741">
    <property type="entry name" value="P140CAP/SNIP-RELATED"/>
    <property type="match status" value="1"/>
</dbReference>
<feature type="compositionally biased region" description="Basic and acidic residues" evidence="2">
    <location>
        <begin position="60"/>
        <end position="73"/>
    </location>
</feature>
<proteinExistence type="predicted"/>
<evidence type="ECO:0000313" key="4">
    <source>
        <dbReference type="Proteomes" id="UP000826234"/>
    </source>
</evidence>
<sequence>MRVVLRVEVEAVKFLKEEPHRLDGLFKRCKAVTDTLTHVRKQVDEGVWDSSSNLLTQSPKKVEPENDFSKGLDFEIPTSPPMNLHDLTSSTDSLGMTNYGQSQGQSHMSKSSNPPRGSEIVTAKTQTGSETPSKRSVDRSVSVEAAERDWEEKRAALTQYSAKDINRLLEETQAELMKAIPDLEFAAKHKQTSSGGGSGSAASTPEHKPSKPQHSQKTTTKIDPSGRRGSDELTVPRYRTEKPSKSPPPPPPRRSFPSSHGLTTTRTGEKAESEELETQKPQVKLRRTVSEVARPASTPPIIASAIKDDDDEDRIIAELEVGGEKQAVEREKENGSKDALGKTLTQDQDVMPEFRSSSFIPKFRCDQLVPDADMWPNGATIAAEGWKESGLSKASSGSSSHLPHIVLSEWVPSLPPPEFQPEAGLELCSPWTHNHHGTNGKLGIIGWTRMEIKAAPQIMLSKLSKNERKLKSLIHASSGLSNKVSTYTHSLPAKLRIQGCVPCTRTGIFHNTDYGVKGGTMAFEKRKPSLGDKLVQLEGEGTVVMNDEDRQPSKLQISSQRAETHASDNQAAFILSKVKHSCKILSASTEECKTFMELDNRNDTEESKNKDNQTTEELLVALKDLDVVHTHMWNNNLIGVSKSCFLLQNPKSTVSEEAIEHDIISRQQTLDSDGPSTGKNEKDVEREPVTDLEEKQKECGSLDTMAIRSQEICRDTYQRLDSLEETIRDLEIAISKISSQASTDLIFPQNHFEQLGSKDVKNGKRKKDTNVSKGNPDGIRDMESDCKHLRQYNVNNSTTNQNAQPSSKSFLLPKPRFLLNGDPQVHFFDIPLPLMCQSRFFLKIFSTICPEFGTENRCGGCNLTLPVLLFYQLVSGGGVSIPAMKMVNPASRLKQTQQGSPDKSKHIKQRMEYMRIQGQQQAARSTKDPSTMNETSSPVSEKPTSGRTSIPVLTSFGSRNSSISF</sequence>
<feature type="compositionally biased region" description="Basic and acidic residues" evidence="2">
    <location>
        <begin position="679"/>
        <end position="697"/>
    </location>
</feature>
<dbReference type="PANTHER" id="PTHR22741:SF5">
    <property type="entry name" value="SRC KINASE SIGNALING INHIBITOR 1"/>
    <property type="match status" value="1"/>
</dbReference>
<feature type="region of interest" description="Disordered" evidence="2">
    <location>
        <begin position="188"/>
        <end position="294"/>
    </location>
</feature>
<dbReference type="InterPro" id="IPR051825">
    <property type="entry name" value="SRCIN1"/>
</dbReference>
<comment type="caution">
    <text evidence="3">The sequence shown here is derived from an EMBL/GenBank/DDBJ whole genome shotgun (WGS) entry which is preliminary data.</text>
</comment>
<keyword evidence="4" id="KW-1185">Reference proteome</keyword>
<evidence type="ECO:0000256" key="2">
    <source>
        <dbReference type="SAM" id="MobiDB-lite"/>
    </source>
</evidence>
<feature type="coiled-coil region" evidence="1">
    <location>
        <begin position="713"/>
        <end position="740"/>
    </location>
</feature>
<feature type="compositionally biased region" description="Polar residues" evidence="2">
    <location>
        <begin position="665"/>
        <end position="678"/>
    </location>
</feature>
<protein>
    <recommendedName>
        <fullName evidence="5">SRC kinase signaling inhibitor 1</fullName>
    </recommendedName>
</protein>
<feature type="region of interest" description="Disordered" evidence="2">
    <location>
        <begin position="51"/>
        <end position="151"/>
    </location>
</feature>
<dbReference type="Proteomes" id="UP000826234">
    <property type="component" value="Unassembled WGS sequence"/>
</dbReference>
<feature type="region of interest" description="Disordered" evidence="2">
    <location>
        <begin position="664"/>
        <end position="697"/>
    </location>
</feature>
<feature type="compositionally biased region" description="Pro residues" evidence="2">
    <location>
        <begin position="245"/>
        <end position="254"/>
    </location>
</feature>
<feature type="compositionally biased region" description="Polar residues" evidence="2">
    <location>
        <begin position="86"/>
        <end position="115"/>
    </location>
</feature>
<evidence type="ECO:0000256" key="1">
    <source>
        <dbReference type="SAM" id="Coils"/>
    </source>
</evidence>
<feature type="compositionally biased region" description="Polar residues" evidence="2">
    <location>
        <begin position="212"/>
        <end position="222"/>
    </location>
</feature>
<gene>
    <name evidence="3" type="ORF">JD844_002024</name>
</gene>
<name>A0ABQ7TAS6_PHRPL</name>
<evidence type="ECO:0000313" key="3">
    <source>
        <dbReference type="EMBL" id="KAH0626802.1"/>
    </source>
</evidence>